<keyword evidence="3" id="KW-0274">FAD</keyword>
<dbReference type="InterPro" id="IPR002938">
    <property type="entry name" value="FAD-bd"/>
</dbReference>
<accession>A0A9W6GRP4</accession>
<keyword evidence="5" id="KW-0503">Monooxygenase</keyword>
<evidence type="ECO:0000313" key="7">
    <source>
        <dbReference type="EMBL" id="GLI91669.1"/>
    </source>
</evidence>
<dbReference type="Proteomes" id="UP001144323">
    <property type="component" value="Unassembled WGS sequence"/>
</dbReference>
<evidence type="ECO:0000256" key="4">
    <source>
        <dbReference type="ARBA" id="ARBA00023002"/>
    </source>
</evidence>
<keyword evidence="8" id="KW-1185">Reference proteome</keyword>
<dbReference type="GO" id="GO:0071949">
    <property type="term" value="F:FAD binding"/>
    <property type="evidence" value="ECO:0007669"/>
    <property type="project" value="InterPro"/>
</dbReference>
<keyword evidence="4" id="KW-0560">Oxidoreductase</keyword>
<reference evidence="7" key="1">
    <citation type="journal article" date="2023" name="Int. J. Syst. Evol. Microbiol.">
        <title>Methylocystis iwaonis sp. nov., a type II methane-oxidizing bacterium from surface soil of a rice paddy field in Japan, and emended description of the genus Methylocystis (ex Whittenbury et al. 1970) Bowman et al. 1993.</title>
        <authorList>
            <person name="Kaise H."/>
            <person name="Sawadogo J.B."/>
            <person name="Alam M.S."/>
            <person name="Ueno C."/>
            <person name="Dianou D."/>
            <person name="Shinjo R."/>
            <person name="Asakawa S."/>
        </authorList>
    </citation>
    <scope>NUCLEOTIDE SEQUENCE</scope>
    <source>
        <strain evidence="7">LMG27198</strain>
    </source>
</reference>
<evidence type="ECO:0000256" key="3">
    <source>
        <dbReference type="ARBA" id="ARBA00022827"/>
    </source>
</evidence>
<dbReference type="GO" id="GO:0004497">
    <property type="term" value="F:monooxygenase activity"/>
    <property type="evidence" value="ECO:0007669"/>
    <property type="project" value="UniProtKB-KW"/>
</dbReference>
<evidence type="ECO:0000259" key="6">
    <source>
        <dbReference type="Pfam" id="PF01494"/>
    </source>
</evidence>
<dbReference type="EMBL" id="BSEC01000001">
    <property type="protein sequence ID" value="GLI91669.1"/>
    <property type="molecule type" value="Genomic_DNA"/>
</dbReference>
<proteinExistence type="predicted"/>
<evidence type="ECO:0000256" key="1">
    <source>
        <dbReference type="ARBA" id="ARBA00001974"/>
    </source>
</evidence>
<dbReference type="PRINTS" id="PR00420">
    <property type="entry name" value="RNGMNOXGNASE"/>
</dbReference>
<evidence type="ECO:0000256" key="5">
    <source>
        <dbReference type="ARBA" id="ARBA00023033"/>
    </source>
</evidence>
<dbReference type="Gene3D" id="3.50.50.60">
    <property type="entry name" value="FAD/NAD(P)-binding domain"/>
    <property type="match status" value="1"/>
</dbReference>
<evidence type="ECO:0000256" key="2">
    <source>
        <dbReference type="ARBA" id="ARBA00022630"/>
    </source>
</evidence>
<protein>
    <submittedName>
        <fullName evidence="7">Salicylate hydroxylase</fullName>
    </submittedName>
</protein>
<evidence type="ECO:0000313" key="8">
    <source>
        <dbReference type="Proteomes" id="UP001144323"/>
    </source>
</evidence>
<dbReference type="AlphaFoldDB" id="A0A9W6GRP4"/>
<name>A0A9W6GRP4_9HYPH</name>
<dbReference type="RefSeq" id="WP_281800431.1">
    <property type="nucleotide sequence ID" value="NZ_BSEC01000001.1"/>
</dbReference>
<comment type="cofactor">
    <cofactor evidence="1">
        <name>FAD</name>
        <dbReference type="ChEBI" id="CHEBI:57692"/>
    </cofactor>
</comment>
<dbReference type="PANTHER" id="PTHR13789">
    <property type="entry name" value="MONOOXYGENASE"/>
    <property type="match status" value="1"/>
</dbReference>
<dbReference type="InterPro" id="IPR036188">
    <property type="entry name" value="FAD/NAD-bd_sf"/>
</dbReference>
<comment type="caution">
    <text evidence="7">The sequence shown here is derived from an EMBL/GenBank/DDBJ whole genome shotgun (WGS) entry which is preliminary data.</text>
</comment>
<dbReference type="PANTHER" id="PTHR13789:SF318">
    <property type="entry name" value="GERANYLGERANYL DIPHOSPHATE REDUCTASE"/>
    <property type="match status" value="1"/>
</dbReference>
<feature type="domain" description="FAD-binding" evidence="6">
    <location>
        <begin position="4"/>
        <end position="355"/>
    </location>
</feature>
<dbReference type="SUPFAM" id="SSF54373">
    <property type="entry name" value="FAD-linked reductases, C-terminal domain"/>
    <property type="match status" value="1"/>
</dbReference>
<dbReference type="Pfam" id="PF01494">
    <property type="entry name" value="FAD_binding_3"/>
    <property type="match status" value="1"/>
</dbReference>
<sequence length="394" mass="42361">MSAPIVIAGAGIGGLTAALAVAQAGRRVHLIERAAKIEEVGAGFQIAPNAGRALARLGLEEALAAVALEPQGINVRRGRDGAVLARLDVSDVRAQWGAPFRVFHRADLQQVLLQAALGHPQIEIRTGTRLGEFEDRDGVIRLRAHGPEGVEEIVAAGLVGADGQRSAVRAHLLPTERDAPVYSGRTAWRALIPTELAPPELRARESHLWLLPGAHVVHYPLRDGSIINVVVIVSEPPRHTEGAAILALDGPELARHLRRQQPAEMLAALIEAGASFRHWPLFARPPLKRWSRGGVTLLGDAAHPMMPFLAQGAAQAIEDAEALGLAFRQLGASVERTFAAYEAKRIGRAAKIVRASWRQGEYFHLSGLAASARDLTIRALGGRGMLARNAWLYR</sequence>
<gene>
    <name evidence="7" type="primary">nah</name>
    <name evidence="7" type="ORF">LMG27198_06610</name>
</gene>
<dbReference type="InterPro" id="IPR050493">
    <property type="entry name" value="FAD-dep_Monooxygenase_BioMet"/>
</dbReference>
<keyword evidence="2" id="KW-0285">Flavoprotein</keyword>
<organism evidence="7 8">
    <name type="scientific">Methylocystis echinoides</name>
    <dbReference type="NCBI Taxonomy" id="29468"/>
    <lineage>
        <taxon>Bacteria</taxon>
        <taxon>Pseudomonadati</taxon>
        <taxon>Pseudomonadota</taxon>
        <taxon>Alphaproteobacteria</taxon>
        <taxon>Hyphomicrobiales</taxon>
        <taxon>Methylocystaceae</taxon>
        <taxon>Methylocystis</taxon>
    </lineage>
</organism>
<dbReference type="SUPFAM" id="SSF51905">
    <property type="entry name" value="FAD/NAD(P)-binding domain"/>
    <property type="match status" value="1"/>
</dbReference>